<sequence>VVSALLHYSLLSAMFWMAVEAFNMYLAFVRVYGAGIPHIFLKYSLFAWGMPCVIVATTLAATMTDGYARLRNGICWLRGVAFYVAFVAPVALMIILNFIVFGIVLRVIVGKAHKKLGRSDAHSTLRRLRRAVGVVILLGLTWVFGFMAVGEVKLIMQYLFVVFNSLQGLFIFLFYCVMNREVHKALSHSAVAKERTAKTSLSPTRSVVTESILSTVVTPALKDA</sequence>
<name>A0ABD0K674_9CAEN</name>
<dbReference type="GO" id="GO:0016020">
    <property type="term" value="C:membrane"/>
    <property type="evidence" value="ECO:0007669"/>
    <property type="project" value="UniProtKB-SubCell"/>
</dbReference>
<feature type="transmembrane region" description="Helical" evidence="5">
    <location>
        <begin position="6"/>
        <end position="28"/>
    </location>
</feature>
<feature type="transmembrane region" description="Helical" evidence="5">
    <location>
        <begin position="155"/>
        <end position="177"/>
    </location>
</feature>
<reference evidence="7 8" key="1">
    <citation type="journal article" date="2023" name="Sci. Data">
        <title>Genome assembly of the Korean intertidal mud-creeper Batillaria attramentaria.</title>
        <authorList>
            <person name="Patra A.K."/>
            <person name="Ho P.T."/>
            <person name="Jun S."/>
            <person name="Lee S.J."/>
            <person name="Kim Y."/>
            <person name="Won Y.J."/>
        </authorList>
    </citation>
    <scope>NUCLEOTIDE SEQUENCE [LARGE SCALE GENOMIC DNA]</scope>
    <source>
        <strain evidence="7">Wonlab-2016</strain>
    </source>
</reference>
<evidence type="ECO:0000256" key="3">
    <source>
        <dbReference type="ARBA" id="ARBA00022989"/>
    </source>
</evidence>
<dbReference type="CDD" id="cd15040">
    <property type="entry name" value="7tmB2_Adhesion"/>
    <property type="match status" value="1"/>
</dbReference>
<dbReference type="Pfam" id="PF00002">
    <property type="entry name" value="7tm_2"/>
    <property type="match status" value="1"/>
</dbReference>
<dbReference type="Gene3D" id="1.20.1070.10">
    <property type="entry name" value="Rhodopsin 7-helix transmembrane proteins"/>
    <property type="match status" value="1"/>
</dbReference>
<gene>
    <name evidence="7" type="ORF">BaRGS_00026402</name>
</gene>
<evidence type="ECO:0000256" key="4">
    <source>
        <dbReference type="ARBA" id="ARBA00023136"/>
    </source>
</evidence>
<dbReference type="Proteomes" id="UP001519460">
    <property type="component" value="Unassembled WGS sequence"/>
</dbReference>
<proteinExistence type="predicted"/>
<organism evidence="7 8">
    <name type="scientific">Batillaria attramentaria</name>
    <dbReference type="NCBI Taxonomy" id="370345"/>
    <lineage>
        <taxon>Eukaryota</taxon>
        <taxon>Metazoa</taxon>
        <taxon>Spiralia</taxon>
        <taxon>Lophotrochozoa</taxon>
        <taxon>Mollusca</taxon>
        <taxon>Gastropoda</taxon>
        <taxon>Caenogastropoda</taxon>
        <taxon>Sorbeoconcha</taxon>
        <taxon>Cerithioidea</taxon>
        <taxon>Batillariidae</taxon>
        <taxon>Batillaria</taxon>
    </lineage>
</organism>
<evidence type="ECO:0000256" key="1">
    <source>
        <dbReference type="ARBA" id="ARBA00004141"/>
    </source>
</evidence>
<comment type="subcellular location">
    <subcellularLocation>
        <location evidence="1">Membrane</location>
        <topology evidence="1">Multi-pass membrane protein</topology>
    </subcellularLocation>
</comment>
<dbReference type="PANTHER" id="PTHR45692:SF1">
    <property type="entry name" value="G-PROTEIN COUPLED RECEPTORS FAMILY 2 PROFILE 2 DOMAIN-CONTAINING PROTEIN"/>
    <property type="match status" value="1"/>
</dbReference>
<dbReference type="EMBL" id="JACVVK020000246">
    <property type="protein sequence ID" value="KAK7482383.1"/>
    <property type="molecule type" value="Genomic_DNA"/>
</dbReference>
<dbReference type="SUPFAM" id="SSF81321">
    <property type="entry name" value="Family A G protein-coupled receptor-like"/>
    <property type="match status" value="1"/>
</dbReference>
<dbReference type="InterPro" id="IPR000832">
    <property type="entry name" value="GPCR_2_secretin-like"/>
</dbReference>
<protein>
    <recommendedName>
        <fullName evidence="6">G-protein coupled receptors family 2 profile 2 domain-containing protein</fullName>
    </recommendedName>
</protein>
<feature type="non-terminal residue" evidence="7">
    <location>
        <position position="1"/>
    </location>
</feature>
<dbReference type="AlphaFoldDB" id="A0ABD0K674"/>
<feature type="non-terminal residue" evidence="7">
    <location>
        <position position="224"/>
    </location>
</feature>
<dbReference type="PANTHER" id="PTHR45692">
    <property type="entry name" value="G_PROTEIN_RECEP_F2_4 DOMAIN-CONTAINING PROTEIN"/>
    <property type="match status" value="1"/>
</dbReference>
<evidence type="ECO:0000313" key="7">
    <source>
        <dbReference type="EMBL" id="KAK7482383.1"/>
    </source>
</evidence>
<dbReference type="PROSITE" id="PS50261">
    <property type="entry name" value="G_PROTEIN_RECEP_F2_4"/>
    <property type="match status" value="1"/>
</dbReference>
<comment type="caution">
    <text evidence="7">The sequence shown here is derived from an EMBL/GenBank/DDBJ whole genome shotgun (WGS) entry which is preliminary data.</text>
</comment>
<keyword evidence="3 5" id="KW-1133">Transmembrane helix</keyword>
<dbReference type="PROSITE" id="PS00650">
    <property type="entry name" value="G_PROTEIN_RECEP_F2_2"/>
    <property type="match status" value="1"/>
</dbReference>
<dbReference type="InterPro" id="IPR017981">
    <property type="entry name" value="GPCR_2-like_7TM"/>
</dbReference>
<feature type="transmembrane region" description="Helical" evidence="5">
    <location>
        <begin position="40"/>
        <end position="61"/>
    </location>
</feature>
<keyword evidence="4 5" id="KW-0472">Membrane</keyword>
<evidence type="ECO:0000256" key="2">
    <source>
        <dbReference type="ARBA" id="ARBA00022692"/>
    </source>
</evidence>
<accession>A0ABD0K674</accession>
<evidence type="ECO:0000256" key="5">
    <source>
        <dbReference type="SAM" id="Phobius"/>
    </source>
</evidence>
<feature type="transmembrane region" description="Helical" evidence="5">
    <location>
        <begin position="130"/>
        <end position="149"/>
    </location>
</feature>
<dbReference type="InterPro" id="IPR017983">
    <property type="entry name" value="GPCR_2_secretin-like_CS"/>
</dbReference>
<keyword evidence="2 5" id="KW-0812">Transmembrane</keyword>
<evidence type="ECO:0000259" key="6">
    <source>
        <dbReference type="PROSITE" id="PS50261"/>
    </source>
</evidence>
<keyword evidence="8" id="KW-1185">Reference proteome</keyword>
<dbReference type="PRINTS" id="PR00249">
    <property type="entry name" value="GPCRSECRETIN"/>
</dbReference>
<feature type="transmembrane region" description="Helical" evidence="5">
    <location>
        <begin position="81"/>
        <end position="109"/>
    </location>
</feature>
<feature type="domain" description="G-protein coupled receptors family 2 profile 2" evidence="6">
    <location>
        <begin position="1"/>
        <end position="179"/>
    </location>
</feature>
<evidence type="ECO:0000313" key="8">
    <source>
        <dbReference type="Proteomes" id="UP001519460"/>
    </source>
</evidence>